<evidence type="ECO:0000313" key="3">
    <source>
        <dbReference type="EMBL" id="GAA4324861.1"/>
    </source>
</evidence>
<organism evidence="3 4">
    <name type="scientific">Mucilaginibacter gynuensis</name>
    <dbReference type="NCBI Taxonomy" id="1302236"/>
    <lineage>
        <taxon>Bacteria</taxon>
        <taxon>Pseudomonadati</taxon>
        <taxon>Bacteroidota</taxon>
        <taxon>Sphingobacteriia</taxon>
        <taxon>Sphingobacteriales</taxon>
        <taxon>Sphingobacteriaceae</taxon>
        <taxon>Mucilaginibacter</taxon>
    </lineage>
</organism>
<keyword evidence="1" id="KW-0812">Transmembrane</keyword>
<proteinExistence type="predicted"/>
<comment type="caution">
    <text evidence="3">The sequence shown here is derived from an EMBL/GenBank/DDBJ whole genome shotgun (WGS) entry which is preliminary data.</text>
</comment>
<dbReference type="RefSeq" id="WP_345211603.1">
    <property type="nucleotide sequence ID" value="NZ_BAABFT010000006.1"/>
</dbReference>
<feature type="transmembrane region" description="Helical" evidence="1">
    <location>
        <begin position="116"/>
        <end position="135"/>
    </location>
</feature>
<keyword evidence="1" id="KW-1133">Transmembrane helix</keyword>
<keyword evidence="1" id="KW-0472">Membrane</keyword>
<keyword evidence="4" id="KW-1185">Reference proteome</keyword>
<evidence type="ECO:0000313" key="4">
    <source>
        <dbReference type="Proteomes" id="UP001500582"/>
    </source>
</evidence>
<sequence>MRLRVILFLLGILFCGGALAQDSVITEEPVYTDTVYRPKQLPFLDSVAQANRLQEKRISDSLALVFIQTPDPARKNQYVDSLLHSTNRNIWGIEETSEKAKRYLGIGHPRKHRDSWVIAVITGLLLYTAFLKLSLPKDVSKVFQSFYNKQILSQVDKENGLLSFWAFTGLFLLFSTTVGFLLYELSVYNEVYYSVSGFRLFTSITVAVLALFAVKFMILKFLGFIFDIGNLVDQYVTLLYFTYFNVAFVLLPVVVCLVLVSIHLVPVILLIALLASGAILVWLYLRNSVNIISNFRFPKFYLILYLCALEICPILVLLKALDI</sequence>
<feature type="transmembrane region" description="Helical" evidence="1">
    <location>
        <begin position="238"/>
        <end position="260"/>
    </location>
</feature>
<evidence type="ECO:0008006" key="5">
    <source>
        <dbReference type="Google" id="ProtNLM"/>
    </source>
</evidence>
<name>A0ABP8GII8_9SPHI</name>
<feature type="transmembrane region" description="Helical" evidence="1">
    <location>
        <begin position="203"/>
        <end position="226"/>
    </location>
</feature>
<accession>A0ABP8GII8</accession>
<keyword evidence="2" id="KW-0732">Signal</keyword>
<feature type="signal peptide" evidence="2">
    <location>
        <begin position="1"/>
        <end position="20"/>
    </location>
</feature>
<feature type="transmembrane region" description="Helical" evidence="1">
    <location>
        <begin position="161"/>
        <end position="183"/>
    </location>
</feature>
<dbReference type="Proteomes" id="UP001500582">
    <property type="component" value="Unassembled WGS sequence"/>
</dbReference>
<gene>
    <name evidence="3" type="ORF">GCM10023149_26790</name>
</gene>
<feature type="transmembrane region" description="Helical" evidence="1">
    <location>
        <begin position="297"/>
        <end position="318"/>
    </location>
</feature>
<feature type="chain" id="PRO_5047477006" description="DUF4271 domain-containing protein" evidence="2">
    <location>
        <begin position="21"/>
        <end position="323"/>
    </location>
</feature>
<protein>
    <recommendedName>
        <fullName evidence="5">DUF4271 domain-containing protein</fullName>
    </recommendedName>
</protein>
<evidence type="ECO:0000256" key="1">
    <source>
        <dbReference type="SAM" id="Phobius"/>
    </source>
</evidence>
<feature type="transmembrane region" description="Helical" evidence="1">
    <location>
        <begin position="266"/>
        <end position="285"/>
    </location>
</feature>
<reference evidence="4" key="1">
    <citation type="journal article" date="2019" name="Int. J. Syst. Evol. Microbiol.">
        <title>The Global Catalogue of Microorganisms (GCM) 10K type strain sequencing project: providing services to taxonomists for standard genome sequencing and annotation.</title>
        <authorList>
            <consortium name="The Broad Institute Genomics Platform"/>
            <consortium name="The Broad Institute Genome Sequencing Center for Infectious Disease"/>
            <person name="Wu L."/>
            <person name="Ma J."/>
        </authorList>
    </citation>
    <scope>NUCLEOTIDE SEQUENCE [LARGE SCALE GENOMIC DNA]</scope>
    <source>
        <strain evidence="4">JCM 17705</strain>
    </source>
</reference>
<dbReference type="EMBL" id="BAABFT010000006">
    <property type="protein sequence ID" value="GAA4324861.1"/>
    <property type="molecule type" value="Genomic_DNA"/>
</dbReference>
<dbReference type="Pfam" id="PF14093">
    <property type="entry name" value="DUF4271"/>
    <property type="match status" value="1"/>
</dbReference>
<evidence type="ECO:0000256" key="2">
    <source>
        <dbReference type="SAM" id="SignalP"/>
    </source>
</evidence>
<dbReference type="InterPro" id="IPR025367">
    <property type="entry name" value="DUF4271"/>
</dbReference>